<comment type="caution">
    <text evidence="1">The sequence shown here is derived from an EMBL/GenBank/DDBJ whole genome shotgun (WGS) entry which is preliminary data.</text>
</comment>
<sequence>MRDFLEKGLTSTWIEYKVDHQVPVPATNTRVYFISNNLSSNKMFTTTEAPVSQHCGESQCNCGATPLDDIIRSIPWEKLTSSIRVVETTQRFQRGIRRGNIRNNPGTERLSASEVRASRNTTAKVDETREGSFVHDKSAGCREIRKEFKLNHISEELSGT</sequence>
<proteinExistence type="predicted"/>
<evidence type="ECO:0000313" key="2">
    <source>
        <dbReference type="Proteomes" id="UP000790709"/>
    </source>
</evidence>
<protein>
    <submittedName>
        <fullName evidence="1">Uncharacterized protein</fullName>
    </submittedName>
</protein>
<organism evidence="1 2">
    <name type="scientific">Leucogyrophana mollusca</name>
    <dbReference type="NCBI Taxonomy" id="85980"/>
    <lineage>
        <taxon>Eukaryota</taxon>
        <taxon>Fungi</taxon>
        <taxon>Dikarya</taxon>
        <taxon>Basidiomycota</taxon>
        <taxon>Agaricomycotina</taxon>
        <taxon>Agaricomycetes</taxon>
        <taxon>Agaricomycetidae</taxon>
        <taxon>Boletales</taxon>
        <taxon>Boletales incertae sedis</taxon>
        <taxon>Leucogyrophana</taxon>
    </lineage>
</organism>
<accession>A0ACB8BK65</accession>
<gene>
    <name evidence="1" type="ORF">BV22DRAFT_1118957</name>
</gene>
<dbReference type="Proteomes" id="UP000790709">
    <property type="component" value="Unassembled WGS sequence"/>
</dbReference>
<reference evidence="1" key="1">
    <citation type="journal article" date="2021" name="New Phytol.">
        <title>Evolutionary innovations through gain and loss of genes in the ectomycorrhizal Boletales.</title>
        <authorList>
            <person name="Wu G."/>
            <person name="Miyauchi S."/>
            <person name="Morin E."/>
            <person name="Kuo A."/>
            <person name="Drula E."/>
            <person name="Varga T."/>
            <person name="Kohler A."/>
            <person name="Feng B."/>
            <person name="Cao Y."/>
            <person name="Lipzen A."/>
            <person name="Daum C."/>
            <person name="Hundley H."/>
            <person name="Pangilinan J."/>
            <person name="Johnson J."/>
            <person name="Barry K."/>
            <person name="LaButti K."/>
            <person name="Ng V."/>
            <person name="Ahrendt S."/>
            <person name="Min B."/>
            <person name="Choi I.G."/>
            <person name="Park H."/>
            <person name="Plett J.M."/>
            <person name="Magnuson J."/>
            <person name="Spatafora J.W."/>
            <person name="Nagy L.G."/>
            <person name="Henrissat B."/>
            <person name="Grigoriev I.V."/>
            <person name="Yang Z.L."/>
            <person name="Xu J."/>
            <person name="Martin F.M."/>
        </authorList>
    </citation>
    <scope>NUCLEOTIDE SEQUENCE</scope>
    <source>
        <strain evidence="1">KUC20120723A-06</strain>
    </source>
</reference>
<evidence type="ECO:0000313" key="1">
    <source>
        <dbReference type="EMBL" id="KAH7926286.1"/>
    </source>
</evidence>
<dbReference type="EMBL" id="MU266385">
    <property type="protein sequence ID" value="KAH7926286.1"/>
    <property type="molecule type" value="Genomic_DNA"/>
</dbReference>
<name>A0ACB8BK65_9AGAM</name>
<keyword evidence="2" id="KW-1185">Reference proteome</keyword>